<comment type="function">
    <text evidence="3">Toxic component of a type II toxin-antitoxin (TA) system.</text>
</comment>
<dbReference type="RefSeq" id="WP_112257215.1">
    <property type="nucleotide sequence ID" value="NZ_QMIG01000003.1"/>
</dbReference>
<dbReference type="GO" id="GO:0016787">
    <property type="term" value="F:hydrolase activity"/>
    <property type="evidence" value="ECO:0007669"/>
    <property type="project" value="UniProtKB-KW"/>
</dbReference>
<dbReference type="GO" id="GO:0016075">
    <property type="term" value="P:rRNA catabolic process"/>
    <property type="evidence" value="ECO:0007669"/>
    <property type="project" value="TreeGrafter"/>
</dbReference>
<evidence type="ECO:0000256" key="1">
    <source>
        <dbReference type="ARBA" id="ARBA00007521"/>
    </source>
</evidence>
<dbReference type="InterPro" id="IPR003477">
    <property type="entry name" value="PemK-like"/>
</dbReference>
<reference evidence="4 5" key="1">
    <citation type="submission" date="2018-06" db="EMBL/GenBank/DDBJ databases">
        <title>Phytoactinopolyspora halophila sp. nov., a novel halophilic actinomycete isolated from a saline soil in China.</title>
        <authorList>
            <person name="Tang S.-K."/>
        </authorList>
    </citation>
    <scope>NUCLEOTIDE SEQUENCE [LARGE SCALE GENOMIC DNA]</scope>
    <source>
        <strain evidence="4 5">YIM 96934</strain>
    </source>
</reference>
<keyword evidence="3" id="KW-0255">Endonuclease</keyword>
<protein>
    <recommendedName>
        <fullName evidence="3">mRNA interferase</fullName>
        <ecNumber evidence="3">3.1.-.-</ecNumber>
    </recommendedName>
</protein>
<dbReference type="AlphaFoldDB" id="A0A329QZU0"/>
<dbReference type="PANTHER" id="PTHR33988">
    <property type="entry name" value="ENDORIBONUCLEASE MAZF-RELATED"/>
    <property type="match status" value="1"/>
</dbReference>
<comment type="similarity">
    <text evidence="1 3">Belongs to the PemK/MazF family.</text>
</comment>
<proteinExistence type="inferred from homology"/>
<accession>A0A329QZU0</accession>
<keyword evidence="2" id="KW-1277">Toxin-antitoxin system</keyword>
<name>A0A329QZU0_9ACTN</name>
<keyword evidence="3" id="KW-0378">Hydrolase</keyword>
<dbReference type="SUPFAM" id="SSF50118">
    <property type="entry name" value="Cell growth inhibitor/plasmid maintenance toxic component"/>
    <property type="match status" value="1"/>
</dbReference>
<dbReference type="GO" id="GO:0004521">
    <property type="term" value="F:RNA endonuclease activity"/>
    <property type="evidence" value="ECO:0007669"/>
    <property type="project" value="TreeGrafter"/>
</dbReference>
<organism evidence="4 5">
    <name type="scientific">Phytoactinopolyspora halophila</name>
    <dbReference type="NCBI Taxonomy" id="1981511"/>
    <lineage>
        <taxon>Bacteria</taxon>
        <taxon>Bacillati</taxon>
        <taxon>Actinomycetota</taxon>
        <taxon>Actinomycetes</taxon>
        <taxon>Jiangellales</taxon>
        <taxon>Jiangellaceae</taxon>
        <taxon>Phytoactinopolyspora</taxon>
    </lineage>
</organism>
<gene>
    <name evidence="4" type="ORF">DPM12_05060</name>
</gene>
<dbReference type="Gene3D" id="2.30.30.110">
    <property type="match status" value="1"/>
</dbReference>
<comment type="caution">
    <text evidence="4">The sequence shown here is derived from an EMBL/GenBank/DDBJ whole genome shotgun (WGS) entry which is preliminary data.</text>
</comment>
<dbReference type="PANTHER" id="PTHR33988:SF1">
    <property type="entry name" value="ENDORIBONUCLEASE MAZF7-RELATED"/>
    <property type="match status" value="1"/>
</dbReference>
<sequence length="126" mass="13330">MAPTEPRRGELWLVSLGTARQGEPGKNRPVIVVSVDQINAGVPDELLVVVPVSSSRTASPLRPEVSPGEGVEQTSVAVVRAMRAVSRNRFLHRLGNAKPETMTSVEGALGMILGIEMAGGAEYEAD</sequence>
<dbReference type="EC" id="3.1.-.-" evidence="3"/>
<keyword evidence="5" id="KW-1185">Reference proteome</keyword>
<evidence type="ECO:0000256" key="2">
    <source>
        <dbReference type="ARBA" id="ARBA00022649"/>
    </source>
</evidence>
<dbReference type="Pfam" id="PF02452">
    <property type="entry name" value="PemK_toxin"/>
    <property type="match status" value="1"/>
</dbReference>
<evidence type="ECO:0000313" key="4">
    <source>
        <dbReference type="EMBL" id="RAW17396.1"/>
    </source>
</evidence>
<dbReference type="GO" id="GO:0006402">
    <property type="term" value="P:mRNA catabolic process"/>
    <property type="evidence" value="ECO:0007669"/>
    <property type="project" value="TreeGrafter"/>
</dbReference>
<dbReference type="InterPro" id="IPR011067">
    <property type="entry name" value="Plasmid_toxin/cell-grow_inhib"/>
</dbReference>
<dbReference type="OrthoDB" id="4729354at2"/>
<dbReference type="Proteomes" id="UP000250462">
    <property type="component" value="Unassembled WGS sequence"/>
</dbReference>
<dbReference type="EMBL" id="QMIG01000003">
    <property type="protein sequence ID" value="RAW17396.1"/>
    <property type="molecule type" value="Genomic_DNA"/>
</dbReference>
<evidence type="ECO:0000313" key="5">
    <source>
        <dbReference type="Proteomes" id="UP000250462"/>
    </source>
</evidence>
<evidence type="ECO:0000256" key="3">
    <source>
        <dbReference type="PIRNR" id="PIRNR033490"/>
    </source>
</evidence>
<keyword evidence="3" id="KW-0540">Nuclease</keyword>
<dbReference type="GO" id="GO:0003677">
    <property type="term" value="F:DNA binding"/>
    <property type="evidence" value="ECO:0007669"/>
    <property type="project" value="InterPro"/>
</dbReference>
<dbReference type="PIRSF" id="PIRSF033490">
    <property type="entry name" value="MazF"/>
    <property type="match status" value="1"/>
</dbReference>